<dbReference type="OMA" id="WQACKYH"/>
<protein>
    <submittedName>
        <fullName evidence="8">Centrosomal protein 248 kDa</fullName>
    </submittedName>
</protein>
<dbReference type="GO" id="GO:0005884">
    <property type="term" value="C:actin filament"/>
    <property type="evidence" value="ECO:0007669"/>
    <property type="project" value="TreeGrafter"/>
</dbReference>
<dbReference type="PROSITE" id="PS00019">
    <property type="entry name" value="ACTININ_1"/>
    <property type="match status" value="1"/>
</dbReference>
<dbReference type="PANTHER" id="PTHR19961:SF68">
    <property type="entry name" value="ACTIN BINDING PROTEIN"/>
    <property type="match status" value="1"/>
</dbReference>
<name>D3BAY6_HETP5</name>
<dbReference type="EMBL" id="ADBJ01000025">
    <property type="protein sequence ID" value="EFA81723.1"/>
    <property type="molecule type" value="Genomic_DNA"/>
</dbReference>
<organism evidence="8 9">
    <name type="scientific">Heterostelium pallidum (strain ATCC 26659 / Pp 5 / PN500)</name>
    <name type="common">Cellular slime mold</name>
    <name type="synonym">Polysphondylium pallidum</name>
    <dbReference type="NCBI Taxonomy" id="670386"/>
    <lineage>
        <taxon>Eukaryota</taxon>
        <taxon>Amoebozoa</taxon>
        <taxon>Evosea</taxon>
        <taxon>Eumycetozoa</taxon>
        <taxon>Dictyostelia</taxon>
        <taxon>Acytosteliales</taxon>
        <taxon>Acytosteliaceae</taxon>
        <taxon>Heterostelium</taxon>
    </lineage>
</organism>
<dbReference type="InterPro" id="IPR001589">
    <property type="entry name" value="Actinin_actin-bd_CS"/>
</dbReference>
<keyword evidence="3" id="KW-0106">Calcium</keyword>
<dbReference type="FunCoup" id="D3BAY6">
    <property type="interactions" value="560"/>
</dbReference>
<dbReference type="GO" id="GO:0005737">
    <property type="term" value="C:cytoplasm"/>
    <property type="evidence" value="ECO:0007669"/>
    <property type="project" value="TreeGrafter"/>
</dbReference>
<dbReference type="Proteomes" id="UP000001396">
    <property type="component" value="Unassembled WGS sequence"/>
</dbReference>
<dbReference type="GO" id="GO:0051015">
    <property type="term" value="F:actin filament binding"/>
    <property type="evidence" value="ECO:0007669"/>
    <property type="project" value="InterPro"/>
</dbReference>
<dbReference type="SUPFAM" id="SSF47576">
    <property type="entry name" value="Calponin-homology domain, CH-domain"/>
    <property type="match status" value="1"/>
</dbReference>
<reference evidence="8 9" key="1">
    <citation type="journal article" date="2011" name="Genome Res.">
        <title>Phylogeny-wide analysis of social amoeba genomes highlights ancient origins for complex intercellular communication.</title>
        <authorList>
            <person name="Heidel A.J."/>
            <person name="Lawal H.M."/>
            <person name="Felder M."/>
            <person name="Schilde C."/>
            <person name="Helps N.R."/>
            <person name="Tunggal B."/>
            <person name="Rivero F."/>
            <person name="John U."/>
            <person name="Schleicher M."/>
            <person name="Eichinger L."/>
            <person name="Platzer M."/>
            <person name="Noegel A.A."/>
            <person name="Schaap P."/>
            <person name="Gloeckner G."/>
        </authorList>
    </citation>
    <scope>NUCLEOTIDE SEQUENCE [LARGE SCALE GENOMIC DNA]</scope>
    <source>
        <strain evidence="9">ATCC 26659 / Pp 5 / PN500</strain>
    </source>
</reference>
<feature type="coiled-coil region" evidence="5">
    <location>
        <begin position="894"/>
        <end position="963"/>
    </location>
</feature>
<feature type="domain" description="Calponin-homology (CH)" evidence="7">
    <location>
        <begin position="1409"/>
        <end position="1517"/>
    </location>
</feature>
<dbReference type="GO" id="GO:0032432">
    <property type="term" value="C:actin filament bundle"/>
    <property type="evidence" value="ECO:0007669"/>
    <property type="project" value="TreeGrafter"/>
</dbReference>
<proteinExistence type="predicted"/>
<dbReference type="GO" id="GO:0051639">
    <property type="term" value="P:actin filament network formation"/>
    <property type="evidence" value="ECO:0007669"/>
    <property type="project" value="TreeGrafter"/>
</dbReference>
<comment type="caution">
    <text evidence="8">The sequence shown here is derived from an EMBL/GenBank/DDBJ whole genome shotgun (WGS) entry which is preliminary data.</text>
</comment>
<dbReference type="Pfam" id="PF00307">
    <property type="entry name" value="CH"/>
    <property type="match status" value="3"/>
</dbReference>
<feature type="compositionally biased region" description="Polar residues" evidence="6">
    <location>
        <begin position="162"/>
        <end position="191"/>
    </location>
</feature>
<dbReference type="InterPro" id="IPR036872">
    <property type="entry name" value="CH_dom_sf"/>
</dbReference>
<dbReference type="SMART" id="SM00033">
    <property type="entry name" value="CH"/>
    <property type="match status" value="3"/>
</dbReference>
<evidence type="ECO:0000256" key="2">
    <source>
        <dbReference type="ARBA" id="ARBA00022737"/>
    </source>
</evidence>
<dbReference type="InterPro" id="IPR001715">
    <property type="entry name" value="CH_dom"/>
</dbReference>
<dbReference type="PROSITE" id="PS50021">
    <property type="entry name" value="CH"/>
    <property type="match status" value="3"/>
</dbReference>
<evidence type="ECO:0000256" key="1">
    <source>
        <dbReference type="ARBA" id="ARBA00022723"/>
    </source>
</evidence>
<dbReference type="InParanoid" id="D3BAY6"/>
<dbReference type="GO" id="GO:0046872">
    <property type="term" value="F:metal ion binding"/>
    <property type="evidence" value="ECO:0007669"/>
    <property type="project" value="UniProtKB-KW"/>
</dbReference>
<accession>D3BAY6</accession>
<feature type="coiled-coil region" evidence="5">
    <location>
        <begin position="339"/>
        <end position="366"/>
    </location>
</feature>
<dbReference type="STRING" id="670386.D3BAY6"/>
<dbReference type="FunFam" id="1.10.418.10:FF:000010">
    <property type="entry name" value="Plastin-3 isoform 1"/>
    <property type="match status" value="1"/>
</dbReference>
<keyword evidence="9" id="KW-1185">Reference proteome</keyword>
<dbReference type="PANTHER" id="PTHR19961">
    <property type="entry name" value="FIMBRIN/PLASTIN"/>
    <property type="match status" value="1"/>
</dbReference>
<keyword evidence="1" id="KW-0479">Metal-binding</keyword>
<feature type="region of interest" description="Disordered" evidence="6">
    <location>
        <begin position="139"/>
        <end position="191"/>
    </location>
</feature>
<evidence type="ECO:0000259" key="7">
    <source>
        <dbReference type="PROSITE" id="PS50021"/>
    </source>
</evidence>
<keyword evidence="2" id="KW-0677">Repeat</keyword>
<dbReference type="CDD" id="cd21219">
    <property type="entry name" value="CH_PLS_FIM_rpt3"/>
    <property type="match status" value="1"/>
</dbReference>
<dbReference type="Gene3D" id="1.10.418.10">
    <property type="entry name" value="Calponin-like domain"/>
    <property type="match status" value="4"/>
</dbReference>
<feature type="domain" description="Calponin-homology (CH)" evidence="7">
    <location>
        <begin position="1281"/>
        <end position="1386"/>
    </location>
</feature>
<feature type="coiled-coil region" evidence="5">
    <location>
        <begin position="409"/>
        <end position="568"/>
    </location>
</feature>
<gene>
    <name evidence="8" type="primary">fimC</name>
    <name evidence="8" type="ORF">PPL_05717</name>
</gene>
<evidence type="ECO:0000256" key="5">
    <source>
        <dbReference type="SAM" id="Coils"/>
    </source>
</evidence>
<feature type="coiled-coil region" evidence="5">
    <location>
        <begin position="794"/>
        <end position="828"/>
    </location>
</feature>
<evidence type="ECO:0000313" key="8">
    <source>
        <dbReference type="EMBL" id="EFA81723.1"/>
    </source>
</evidence>
<dbReference type="RefSeq" id="XP_020433840.1">
    <property type="nucleotide sequence ID" value="XM_020576591.1"/>
</dbReference>
<evidence type="ECO:0000256" key="6">
    <source>
        <dbReference type="SAM" id="MobiDB-lite"/>
    </source>
</evidence>
<feature type="domain" description="Calponin-homology (CH)" evidence="7">
    <location>
        <begin position="1007"/>
        <end position="1125"/>
    </location>
</feature>
<evidence type="ECO:0000256" key="4">
    <source>
        <dbReference type="ARBA" id="ARBA00023203"/>
    </source>
</evidence>
<dbReference type="GO" id="GO:0051017">
    <property type="term" value="P:actin filament bundle assembly"/>
    <property type="evidence" value="ECO:0007669"/>
    <property type="project" value="InterPro"/>
</dbReference>
<dbReference type="GeneID" id="31361201"/>
<sequence>MTENRAEFDFKIFTGVTLFDDIPDSDFDNVNAKRSSVDSANEAGDSVDESNLSASDKAKNWFHEHYMSLLSYHQQRATRVTEFYVELNDTTASPMSREEKKTMEIEFYQKETTYLRMKRKTKQEEFEPLFKFTQPNGAIIMPVTPAPNKKQQHQQQQQQQQESTATSKSPLSASYPTTPNHNTGSTGNLRSLLIGNNRSPFNSNENLTGTVRFDTKNVRFADTDCIPTSPPSNDEFDRSQVRRTKNLIKNEELLMATPKMANLRVIQDAKLLLRELENEVKGNLECSLINSLIKFLERDTTSDSQAQLQQVAALTLNESFESNTDQEVADPKSALYMRIENDSNTIDELGSQVEALKKMITNLEFDLGEAKMLNSKLEEDIDLLKTPQPHHMSMADELRSAFQQDDTSKEKLRDEYDSQILQLNQENLQYALEIESLRQQLLNQEESAKKLRAQLELELARQTAELNKTIELKSNEIDELVRQKEIALDEHSRLINEKQQSIEQLTVDVQSKVVDIQKLDGQVKELENSLSQTNQILIDKEMAIDRFINEVEQKDKQLQERDEQLHESMCEIRNRDEQLQDLSNRINEKDSLIKENTVIIDKLNESVSENQLVIEQLGQKNKQNEDLVKRLELDNEEKQSALEKLVVDVKEKDVQINGLSESVQEKDRLSQRLTEEVEKKAEHLQKLSAENEEKQLLIEKITTENQVKQDSIVQLTEENANGVKEIKRLEQELDSLKLELSNGASANDADKTLIQQLRKEKAQLLGEHIISINALNSKLTHLYKRDKESLESQKSADTLRITQLDQQLAQLQEQHQQFTEKINNSLQLNKTSLVSYDEYTNQQMNRIQQSLDINVNSRLNTLEQSVKETTEHNQHLHTQIQQLTKVNSEQSEMIATTLEKVNGLQQTNNELVEKNVHLQRKSDELFVDLEREKENASSLSTENAHLKEQIADLIKKLEAKSHKHGLAVKELSQQLFDMTELVKKTTEKEEVEMIALPDPQLVKDYSIVEESPLIRFINEKLPMTDEIKHVFPVDSSKHVKLAIYDGVLMCKLVNLAREGTIDERVMNMKPQNRIEVDQNFNLVCNSSRAIGCVIQNITPQAVQQDPHITLSLIYQLVRVYINSSINLNNYPNLLVFKSSDEDIKHFAAQSSSQLLLRWACYHLEIKKSKESVEQLLLKPLNCIKLLCKLDKELVPPSSSSSNEDESVLYEWILTETSNRFKIFPWLTLDTMKSKNEKLAYLFIASLFLSEKGIGITIEENETKEVTLLVKEVSDLVDVEGTREERAFCMWINSLNLSPYVNNLQQDLQDGLIILQMFDKIKPGSVNWKNVNQHPSNNYMEMENCNLGIDLARKLKFSLVGVGGRDIHEGNRKLTLALIWQACKYHLLSILASLRPVSSSGGNLSSSSKDVGESDIIRWANQKVTTIGKSTGIHGFKDGSVGNGLFLIDLLESMSRGCINYSIVTPGDTDENKKLNAQYIINVARKLDCCIFLVWEDIVEVKPKMILTLVAQLYIKSVIDV</sequence>
<evidence type="ECO:0000313" key="9">
    <source>
        <dbReference type="Proteomes" id="UP000001396"/>
    </source>
</evidence>
<dbReference type="InterPro" id="IPR039959">
    <property type="entry name" value="Fimbrin/Plastin"/>
</dbReference>
<keyword evidence="4" id="KW-0009">Actin-binding</keyword>
<feature type="coiled-coil region" evidence="5">
    <location>
        <begin position="614"/>
        <end position="746"/>
    </location>
</feature>
<evidence type="ECO:0000256" key="3">
    <source>
        <dbReference type="ARBA" id="ARBA00022837"/>
    </source>
</evidence>
<feature type="region of interest" description="Disordered" evidence="6">
    <location>
        <begin position="33"/>
        <end position="52"/>
    </location>
</feature>
<dbReference type="CDD" id="cd21220">
    <property type="entry name" value="CH_PLS_FIM_rpt4"/>
    <property type="match status" value="1"/>
</dbReference>
<keyword evidence="5" id="KW-0175">Coiled coil</keyword>